<evidence type="ECO:0000313" key="2">
    <source>
        <dbReference type="EMBL" id="KOF01480.1"/>
    </source>
</evidence>
<name>A0A0L8AH57_9BACT</name>
<dbReference type="GO" id="GO:0016747">
    <property type="term" value="F:acyltransferase activity, transferring groups other than amino-acyl groups"/>
    <property type="evidence" value="ECO:0007669"/>
    <property type="project" value="InterPro"/>
</dbReference>
<dbReference type="EMBL" id="JSVA01000023">
    <property type="protein sequence ID" value="KOF01480.1"/>
    <property type="molecule type" value="Genomic_DNA"/>
</dbReference>
<dbReference type="PROSITE" id="PS51186">
    <property type="entry name" value="GNAT"/>
    <property type="match status" value="1"/>
</dbReference>
<protein>
    <submittedName>
        <fullName evidence="2">GCN5 family acetyltransferase</fullName>
    </submittedName>
</protein>
<keyword evidence="3" id="KW-1185">Reference proteome</keyword>
<dbReference type="RefSeq" id="WP_053225024.1">
    <property type="nucleotide sequence ID" value="NZ_JSVA01000023.1"/>
</dbReference>
<comment type="caution">
    <text evidence="2">The sequence shown here is derived from an EMBL/GenBank/DDBJ whole genome shotgun (WGS) entry which is preliminary data.</text>
</comment>
<dbReference type="Pfam" id="PF13302">
    <property type="entry name" value="Acetyltransf_3"/>
    <property type="match status" value="1"/>
</dbReference>
<reference evidence="3" key="1">
    <citation type="submission" date="2014-11" db="EMBL/GenBank/DDBJ databases">
        <title>Genome sequencing of Roseivirga sp. D-25.</title>
        <authorList>
            <person name="Selvaratnam C."/>
            <person name="Thevarajoo S."/>
            <person name="Goh K.M."/>
            <person name="Eee R."/>
            <person name="Chan K.-G."/>
            <person name="Chong C.S."/>
        </authorList>
    </citation>
    <scope>NUCLEOTIDE SEQUENCE [LARGE SCALE GENOMIC DNA]</scope>
    <source>
        <strain evidence="3">D-25</strain>
    </source>
</reference>
<dbReference type="Gene3D" id="3.40.630.30">
    <property type="match status" value="1"/>
</dbReference>
<sequence>MKIELKRLSEVKKSMIIELMNNQLVRRQMPLLTEYFNESMCDAFIATKEQLWAENGYGPWAFIVNGQFAGWGGLQPEKGEVDLALVLHPDYWGLGKFIYHQIIDKAFNEMQLKSVTVLFPPTRTRTKGLIRLGFKEDGELEIENRRFIRYRIENPNHNA</sequence>
<proteinExistence type="predicted"/>
<dbReference type="Proteomes" id="UP000036908">
    <property type="component" value="Unassembled WGS sequence"/>
</dbReference>
<feature type="domain" description="N-acetyltransferase" evidence="1">
    <location>
        <begin position="3"/>
        <end position="155"/>
    </location>
</feature>
<organism evidence="2 3">
    <name type="scientific">Roseivirga seohaensis subsp. aquiponti</name>
    <dbReference type="NCBI Taxonomy" id="1566026"/>
    <lineage>
        <taxon>Bacteria</taxon>
        <taxon>Pseudomonadati</taxon>
        <taxon>Bacteroidota</taxon>
        <taxon>Cytophagia</taxon>
        <taxon>Cytophagales</taxon>
        <taxon>Roseivirgaceae</taxon>
        <taxon>Roseivirga</taxon>
    </lineage>
</organism>
<dbReference type="InterPro" id="IPR016181">
    <property type="entry name" value="Acyl_CoA_acyltransferase"/>
</dbReference>
<keyword evidence="2" id="KW-0808">Transferase</keyword>
<dbReference type="SUPFAM" id="SSF55729">
    <property type="entry name" value="Acyl-CoA N-acyltransferases (Nat)"/>
    <property type="match status" value="1"/>
</dbReference>
<accession>A0A0L8AH57</accession>
<gene>
    <name evidence="2" type="ORF">OB69_17345</name>
</gene>
<evidence type="ECO:0000313" key="3">
    <source>
        <dbReference type="Proteomes" id="UP000036908"/>
    </source>
</evidence>
<dbReference type="PATRIC" id="fig|1566026.4.peg.1912"/>
<evidence type="ECO:0000259" key="1">
    <source>
        <dbReference type="PROSITE" id="PS51186"/>
    </source>
</evidence>
<dbReference type="OrthoDB" id="3533156at2"/>
<dbReference type="AlphaFoldDB" id="A0A0L8AH57"/>
<dbReference type="InterPro" id="IPR000182">
    <property type="entry name" value="GNAT_dom"/>
</dbReference>